<gene>
    <name evidence="1" type="ORF">LCPAC401_04220</name>
</gene>
<protein>
    <submittedName>
        <fullName evidence="1">Uncharacterized protein</fullName>
    </submittedName>
</protein>
<sequence>MAYKQIAKYVAVSGFTAMISSEIHQLEEESDTKIRNIQKAHETMIRSVKRKRELDSEVRKYKQLCLD</sequence>
<proteinExistence type="predicted"/>
<name>A0A481ZA62_9VIRU</name>
<organism evidence="1">
    <name type="scientific">Pithovirus LCPAC401</name>
    <dbReference type="NCBI Taxonomy" id="2506595"/>
    <lineage>
        <taxon>Viruses</taxon>
        <taxon>Pithoviruses</taxon>
    </lineage>
</organism>
<evidence type="ECO:0000313" key="1">
    <source>
        <dbReference type="EMBL" id="QBK92784.1"/>
    </source>
</evidence>
<reference evidence="1" key="1">
    <citation type="journal article" date="2019" name="MBio">
        <title>Virus Genomes from Deep Sea Sediments Expand the Ocean Megavirome and Support Independent Origins of Viral Gigantism.</title>
        <authorList>
            <person name="Backstrom D."/>
            <person name="Yutin N."/>
            <person name="Jorgensen S.L."/>
            <person name="Dharamshi J."/>
            <person name="Homa F."/>
            <person name="Zaremba-Niedwiedzka K."/>
            <person name="Spang A."/>
            <person name="Wolf Y.I."/>
            <person name="Koonin E.V."/>
            <person name="Ettema T.J."/>
        </authorList>
    </citation>
    <scope>NUCLEOTIDE SEQUENCE</scope>
</reference>
<dbReference type="EMBL" id="MK500582">
    <property type="protein sequence ID" value="QBK92784.1"/>
    <property type="molecule type" value="Genomic_DNA"/>
</dbReference>
<accession>A0A481ZA62</accession>